<evidence type="ECO:0000259" key="5">
    <source>
        <dbReference type="PROSITE" id="PS50977"/>
    </source>
</evidence>
<proteinExistence type="predicted"/>
<sequence>MRYEKGHRDASRERILQAASERFRADGIAASGLARVMKDAGLTNGAFYPHFESKAELVRESLVAALDAQADQMRQILAADGLEGLIAAYLSPRHRDNPQDGCATSALAAEIAREPQETRSAYTERVAAFAELVAAYLPPHTTDREAAATALLATCIGTLQIARAVDGTEMSDRILAAGQEAARTLLRTSASSAT</sequence>
<dbReference type="PROSITE" id="PS50977">
    <property type="entry name" value="HTH_TETR_2"/>
    <property type="match status" value="1"/>
</dbReference>
<keyword evidence="7" id="KW-1185">Reference proteome</keyword>
<evidence type="ECO:0000256" key="4">
    <source>
        <dbReference type="PROSITE-ProRule" id="PRU00335"/>
    </source>
</evidence>
<evidence type="ECO:0000256" key="3">
    <source>
        <dbReference type="ARBA" id="ARBA00023163"/>
    </source>
</evidence>
<gene>
    <name evidence="6" type="ORF">SGCZBJ_06120</name>
</gene>
<dbReference type="InterPro" id="IPR001647">
    <property type="entry name" value="HTH_TetR"/>
</dbReference>
<dbReference type="Gene3D" id="1.10.10.60">
    <property type="entry name" value="Homeodomain-like"/>
    <property type="match status" value="1"/>
</dbReference>
<evidence type="ECO:0000256" key="2">
    <source>
        <dbReference type="ARBA" id="ARBA00023125"/>
    </source>
</evidence>
<comment type="caution">
    <text evidence="6">The sequence shown here is derived from an EMBL/GenBank/DDBJ whole genome shotgun (WGS) entry which is preliminary data.</text>
</comment>
<dbReference type="Proteomes" id="UP000234479">
    <property type="component" value="Unassembled WGS sequence"/>
</dbReference>
<dbReference type="PANTHER" id="PTHR47506:SF7">
    <property type="entry name" value="TRANSCRIPTIONAL REGULATORY PROTEIN"/>
    <property type="match status" value="1"/>
</dbReference>
<dbReference type="PANTHER" id="PTHR47506">
    <property type="entry name" value="TRANSCRIPTIONAL REGULATORY PROTEIN"/>
    <property type="match status" value="1"/>
</dbReference>
<dbReference type="Gene3D" id="1.10.357.10">
    <property type="entry name" value="Tetracycline Repressor, domain 2"/>
    <property type="match status" value="1"/>
</dbReference>
<dbReference type="EMBL" id="PJRS01000011">
    <property type="protein sequence ID" value="PLR27923.1"/>
    <property type="molecule type" value="Genomic_DNA"/>
</dbReference>
<keyword evidence="3" id="KW-0804">Transcription</keyword>
<dbReference type="OrthoDB" id="9798857at2"/>
<dbReference type="AlphaFoldDB" id="A0A2N5DPC5"/>
<dbReference type="Pfam" id="PF00440">
    <property type="entry name" value="TetR_N"/>
    <property type="match status" value="1"/>
</dbReference>
<reference evidence="6 7" key="1">
    <citation type="submission" date="2017-12" db="EMBL/GenBank/DDBJ databases">
        <title>The genome sequence of Caulobacter sp. 410.</title>
        <authorList>
            <person name="Gao J."/>
            <person name="Mao X."/>
            <person name="Sun J."/>
        </authorList>
    </citation>
    <scope>NUCLEOTIDE SEQUENCE [LARGE SCALE GENOMIC DNA]</scope>
    <source>
        <strain evidence="6 7">410</strain>
    </source>
</reference>
<dbReference type="InterPro" id="IPR036271">
    <property type="entry name" value="Tet_transcr_reg_TetR-rel_C_sf"/>
</dbReference>
<keyword evidence="2 4" id="KW-0238">DNA-binding</keyword>
<feature type="domain" description="HTH tetR-type" evidence="5">
    <location>
        <begin position="9"/>
        <end position="69"/>
    </location>
</feature>
<protein>
    <submittedName>
        <fullName evidence="6">TetR/AcrR family transcriptional regulator</fullName>
    </submittedName>
</protein>
<dbReference type="SUPFAM" id="SSF48498">
    <property type="entry name" value="Tetracyclin repressor-like, C-terminal domain"/>
    <property type="match status" value="1"/>
</dbReference>
<dbReference type="RefSeq" id="WP_101717120.1">
    <property type="nucleotide sequence ID" value="NZ_PJRS01000011.1"/>
</dbReference>
<dbReference type="PRINTS" id="PR00455">
    <property type="entry name" value="HTHTETR"/>
</dbReference>
<evidence type="ECO:0000313" key="7">
    <source>
        <dbReference type="Proteomes" id="UP000234479"/>
    </source>
</evidence>
<accession>A0A2N5DPC5</accession>
<dbReference type="GO" id="GO:0003677">
    <property type="term" value="F:DNA binding"/>
    <property type="evidence" value="ECO:0007669"/>
    <property type="project" value="UniProtKB-UniRule"/>
</dbReference>
<dbReference type="InterPro" id="IPR009057">
    <property type="entry name" value="Homeodomain-like_sf"/>
</dbReference>
<keyword evidence="1" id="KW-0805">Transcription regulation</keyword>
<evidence type="ECO:0000256" key="1">
    <source>
        <dbReference type="ARBA" id="ARBA00023015"/>
    </source>
</evidence>
<organism evidence="6 7">
    <name type="scientific">Caulobacter zeae</name>
    <dbReference type="NCBI Taxonomy" id="2055137"/>
    <lineage>
        <taxon>Bacteria</taxon>
        <taxon>Pseudomonadati</taxon>
        <taxon>Pseudomonadota</taxon>
        <taxon>Alphaproteobacteria</taxon>
        <taxon>Caulobacterales</taxon>
        <taxon>Caulobacteraceae</taxon>
        <taxon>Caulobacter</taxon>
    </lineage>
</organism>
<dbReference type="SUPFAM" id="SSF46689">
    <property type="entry name" value="Homeodomain-like"/>
    <property type="match status" value="1"/>
</dbReference>
<evidence type="ECO:0000313" key="6">
    <source>
        <dbReference type="EMBL" id="PLR27923.1"/>
    </source>
</evidence>
<feature type="DNA-binding region" description="H-T-H motif" evidence="4">
    <location>
        <begin position="32"/>
        <end position="51"/>
    </location>
</feature>
<name>A0A2N5DPC5_9CAUL</name>